<sequence>MGIYTAAENDRRSNTRKTLMAAARFVYLRAQAQASSRSSDSSGGVQSSFFSSLPYLRRVPAEVISWCILT</sequence>
<comment type="caution">
    <text evidence="1">The sequence shown here is derived from an EMBL/GenBank/DDBJ whole genome shotgun (WGS) entry which is preliminary data.</text>
</comment>
<dbReference type="AlphaFoldDB" id="A0A8S9JTI1"/>
<organism evidence="1">
    <name type="scientific">Brassica cretica</name>
    <name type="common">Mustard</name>
    <dbReference type="NCBI Taxonomy" id="69181"/>
    <lineage>
        <taxon>Eukaryota</taxon>
        <taxon>Viridiplantae</taxon>
        <taxon>Streptophyta</taxon>
        <taxon>Embryophyta</taxon>
        <taxon>Tracheophyta</taxon>
        <taxon>Spermatophyta</taxon>
        <taxon>Magnoliopsida</taxon>
        <taxon>eudicotyledons</taxon>
        <taxon>Gunneridae</taxon>
        <taxon>Pentapetalae</taxon>
        <taxon>rosids</taxon>
        <taxon>malvids</taxon>
        <taxon>Brassicales</taxon>
        <taxon>Brassicaceae</taxon>
        <taxon>Brassiceae</taxon>
        <taxon>Brassica</taxon>
    </lineage>
</organism>
<proteinExistence type="predicted"/>
<dbReference type="EMBL" id="QGKY02000246">
    <property type="protein sequence ID" value="KAF2585042.1"/>
    <property type="molecule type" value="Genomic_DNA"/>
</dbReference>
<accession>A0A8S9JTI1</accession>
<gene>
    <name evidence="1" type="ORF">F2Q70_00035103</name>
</gene>
<protein>
    <submittedName>
        <fullName evidence="1">Uncharacterized protein</fullName>
    </submittedName>
</protein>
<name>A0A8S9JTI1_BRACR</name>
<reference evidence="1" key="1">
    <citation type="submission" date="2019-12" db="EMBL/GenBank/DDBJ databases">
        <title>Genome sequencing and annotation of Brassica cretica.</title>
        <authorList>
            <person name="Studholme D.J."/>
            <person name="Sarris P.F."/>
        </authorList>
    </citation>
    <scope>NUCLEOTIDE SEQUENCE</scope>
    <source>
        <strain evidence="1">PFS-102/07</strain>
        <tissue evidence="1">Leaf</tissue>
    </source>
</reference>
<evidence type="ECO:0000313" key="1">
    <source>
        <dbReference type="EMBL" id="KAF2585042.1"/>
    </source>
</evidence>